<gene>
    <name evidence="2" type="ORF">GSI_14456</name>
</gene>
<feature type="compositionally biased region" description="Low complexity" evidence="1">
    <location>
        <begin position="505"/>
        <end position="526"/>
    </location>
</feature>
<feature type="compositionally biased region" description="Low complexity" evidence="1">
    <location>
        <begin position="426"/>
        <end position="440"/>
    </location>
</feature>
<sequence>MPSRSSHPPTRGQGIGRSSYAELPVKPTAPAPEALKRMIGIPDDKGNFGHFDLTMSHLEPPPPAKIAPPIPAHTIVLAQIPKKFRNAQFVRPWAKRYGNALRISVDIKAGKALVEWGSLAAAEAAFTSMRLRGDGREHIRAYRYIGARGASSRPKEIEEGEIEEGEVTEVVETKAKKKKKNKGKMKAQPEQRFAQPVAPAPVRAPLPASALPPVPLPARPPVTAPPPLPIHESLPRSPPAPPKDAVVPTAADIAAIIAAATALRPALEGISQPLHPIPPVDAEEEAMELDSGAEEDKTPPPPASTTTSAVTSSGEAEVKVEVVKEESEDGVVVEEDMDVEDEDMDMSSPIEGPHVPLEPESSPPPRSPRPSKADSMPTPAAPASPPPVEDEAVQAEQAAKDARRRRLEEAIARTKAQLALRENALSSRPSLVSSSGSSESPEPPTPVDSPHVNGVEVDVASASGDAIVVDCDPAEEADVVVKTESTTVTLDDLAVSFITESIQTASASSSSSSSPPSQPPATSSTAMLASEQLGPPRPIHRPNAIPIIAPVPTSKVAVMQPPPVRTPLTEEQKQAKRKKWLELVAGSSSLIDKIAAAKNKEEKSLLMRMLKSKTKAADELKREIDSGFALSATATPSTTPSSVASSSSSSLSATPTPVPFSRTPSATPAPTPSGTPVPTPTPGLNVPQKRRVSPPTGTAMSMSMFRWPETAREMIIIVSDDEAD</sequence>
<feature type="region of interest" description="Disordered" evidence="1">
    <location>
        <begin position="629"/>
        <end position="705"/>
    </location>
</feature>
<feature type="compositionally biased region" description="Basic residues" evidence="1">
    <location>
        <begin position="175"/>
        <end position="185"/>
    </location>
</feature>
<feature type="region of interest" description="Disordered" evidence="1">
    <location>
        <begin position="172"/>
        <end position="199"/>
    </location>
</feature>
<dbReference type="OrthoDB" id="2804702at2759"/>
<dbReference type="EMBL" id="AYKW01000068">
    <property type="protein sequence ID" value="PIL23147.1"/>
    <property type="molecule type" value="Genomic_DNA"/>
</dbReference>
<accession>A0A2G8RNR1</accession>
<feature type="region of interest" description="Disordered" evidence="1">
    <location>
        <begin position="1"/>
        <end position="27"/>
    </location>
</feature>
<dbReference type="InterPro" id="IPR051412">
    <property type="entry name" value="Formin_Homology_Diaphanous_sf"/>
</dbReference>
<dbReference type="PANTHER" id="PTHR45691">
    <property type="entry name" value="PROTEIN DIAPHANOUS"/>
    <property type="match status" value="1"/>
</dbReference>
<feature type="compositionally biased region" description="Basic and acidic residues" evidence="1">
    <location>
        <begin position="316"/>
        <end position="325"/>
    </location>
</feature>
<feature type="region of interest" description="Disordered" evidence="1">
    <location>
        <begin position="217"/>
        <end position="245"/>
    </location>
</feature>
<feature type="compositionally biased region" description="Acidic residues" evidence="1">
    <location>
        <begin position="281"/>
        <end position="293"/>
    </location>
</feature>
<dbReference type="GO" id="GO:0030041">
    <property type="term" value="P:actin filament polymerization"/>
    <property type="evidence" value="ECO:0007669"/>
    <property type="project" value="TreeGrafter"/>
</dbReference>
<feature type="compositionally biased region" description="Basic and acidic residues" evidence="1">
    <location>
        <begin position="398"/>
        <end position="412"/>
    </location>
</feature>
<dbReference type="PANTHER" id="PTHR45691:SF6">
    <property type="entry name" value="PROTEIN DIAPHANOUS"/>
    <property type="match status" value="1"/>
</dbReference>
<feature type="region of interest" description="Disordered" evidence="1">
    <location>
        <begin position="274"/>
        <end position="455"/>
    </location>
</feature>
<feature type="compositionally biased region" description="Low complexity" evidence="1">
    <location>
        <begin position="304"/>
        <end position="315"/>
    </location>
</feature>
<keyword evidence="3" id="KW-1185">Reference proteome</keyword>
<evidence type="ECO:0000256" key="1">
    <source>
        <dbReference type="SAM" id="MobiDB-lite"/>
    </source>
</evidence>
<reference evidence="2 3" key="1">
    <citation type="journal article" date="2015" name="Sci. Rep.">
        <title>Chromosome-level genome map provides insights into diverse defense mechanisms in the medicinal fungus Ganoderma sinense.</title>
        <authorList>
            <person name="Zhu Y."/>
            <person name="Xu J."/>
            <person name="Sun C."/>
            <person name="Zhou S."/>
            <person name="Xu H."/>
            <person name="Nelson D.R."/>
            <person name="Qian J."/>
            <person name="Song J."/>
            <person name="Luo H."/>
            <person name="Xiang L."/>
            <person name="Li Y."/>
            <person name="Xu Z."/>
            <person name="Ji A."/>
            <person name="Wang L."/>
            <person name="Lu S."/>
            <person name="Hayward A."/>
            <person name="Sun W."/>
            <person name="Li X."/>
            <person name="Schwartz D.C."/>
            <person name="Wang Y."/>
            <person name="Chen S."/>
        </authorList>
    </citation>
    <scope>NUCLEOTIDE SEQUENCE [LARGE SCALE GENOMIC DNA]</scope>
    <source>
        <strain evidence="2 3">ZZ0214-1</strain>
    </source>
</reference>
<name>A0A2G8RNR1_9APHY</name>
<feature type="compositionally biased region" description="Pro residues" evidence="1">
    <location>
        <begin position="217"/>
        <end position="229"/>
    </location>
</feature>
<feature type="region of interest" description="Disordered" evidence="1">
    <location>
        <begin position="505"/>
        <end position="542"/>
    </location>
</feature>
<feature type="compositionally biased region" description="Pro residues" evidence="1">
    <location>
        <begin position="667"/>
        <end position="681"/>
    </location>
</feature>
<organism evidence="2 3">
    <name type="scientific">Ganoderma sinense ZZ0214-1</name>
    <dbReference type="NCBI Taxonomy" id="1077348"/>
    <lineage>
        <taxon>Eukaryota</taxon>
        <taxon>Fungi</taxon>
        <taxon>Dikarya</taxon>
        <taxon>Basidiomycota</taxon>
        <taxon>Agaricomycotina</taxon>
        <taxon>Agaricomycetes</taxon>
        <taxon>Polyporales</taxon>
        <taxon>Polyporaceae</taxon>
        <taxon>Ganoderma</taxon>
    </lineage>
</organism>
<evidence type="ECO:0000313" key="2">
    <source>
        <dbReference type="EMBL" id="PIL23147.1"/>
    </source>
</evidence>
<feature type="compositionally biased region" description="Low complexity" evidence="1">
    <location>
        <begin position="629"/>
        <end position="655"/>
    </location>
</feature>
<dbReference type="AlphaFoldDB" id="A0A2G8RNR1"/>
<protein>
    <submittedName>
        <fullName evidence="2">Uncharacterized protein</fullName>
    </submittedName>
</protein>
<dbReference type="Proteomes" id="UP000230002">
    <property type="component" value="Unassembled WGS sequence"/>
</dbReference>
<feature type="compositionally biased region" description="Acidic residues" evidence="1">
    <location>
        <begin position="326"/>
        <end position="345"/>
    </location>
</feature>
<proteinExistence type="predicted"/>
<evidence type="ECO:0000313" key="3">
    <source>
        <dbReference type="Proteomes" id="UP000230002"/>
    </source>
</evidence>
<comment type="caution">
    <text evidence="2">The sequence shown here is derived from an EMBL/GenBank/DDBJ whole genome shotgun (WGS) entry which is preliminary data.</text>
</comment>
<dbReference type="GO" id="GO:0005884">
    <property type="term" value="C:actin filament"/>
    <property type="evidence" value="ECO:0007669"/>
    <property type="project" value="TreeGrafter"/>
</dbReference>